<keyword evidence="1" id="KW-0472">Membrane</keyword>
<dbReference type="Gene3D" id="1.10.390.10">
    <property type="entry name" value="Neutral Protease Domain 2"/>
    <property type="match status" value="1"/>
</dbReference>
<keyword evidence="1" id="KW-0812">Transmembrane</keyword>
<organism evidence="3 4">
    <name type="scientific">Agaribacillus aureus</name>
    <dbReference type="NCBI Taxonomy" id="3051825"/>
    <lineage>
        <taxon>Bacteria</taxon>
        <taxon>Pseudomonadati</taxon>
        <taxon>Bacteroidota</taxon>
        <taxon>Cytophagia</taxon>
        <taxon>Cytophagales</taxon>
        <taxon>Splendidivirgaceae</taxon>
        <taxon>Agaribacillus</taxon>
    </lineage>
</organism>
<dbReference type="Proteomes" id="UP001172083">
    <property type="component" value="Unassembled WGS sequence"/>
</dbReference>
<keyword evidence="1" id="KW-1133">Transmembrane helix</keyword>
<protein>
    <recommendedName>
        <fullName evidence="2">Golvesin/Xly CBD-like domain-containing protein</fullName>
    </recommendedName>
</protein>
<dbReference type="InterPro" id="IPR027268">
    <property type="entry name" value="Peptidase_M4/M1_CTD_sf"/>
</dbReference>
<dbReference type="EMBL" id="JAUJEB010000008">
    <property type="protein sequence ID" value="MDN5216330.1"/>
    <property type="molecule type" value="Genomic_DNA"/>
</dbReference>
<feature type="transmembrane region" description="Helical" evidence="1">
    <location>
        <begin position="147"/>
        <end position="169"/>
    </location>
</feature>
<comment type="caution">
    <text evidence="3">The sequence shown here is derived from an EMBL/GenBank/DDBJ whole genome shotgun (WGS) entry which is preliminary data.</text>
</comment>
<feature type="transmembrane region" description="Helical" evidence="1">
    <location>
        <begin position="117"/>
        <end position="135"/>
    </location>
</feature>
<accession>A0ABT8LEX5</accession>
<keyword evidence="4" id="KW-1185">Reference proteome</keyword>
<feature type="transmembrane region" description="Helical" evidence="1">
    <location>
        <begin position="66"/>
        <end position="84"/>
    </location>
</feature>
<evidence type="ECO:0000313" key="4">
    <source>
        <dbReference type="Proteomes" id="UP001172083"/>
    </source>
</evidence>
<dbReference type="Pfam" id="PF25275">
    <property type="entry name" value="Golvesin_C"/>
    <property type="match status" value="1"/>
</dbReference>
<feature type="transmembrane region" description="Helical" evidence="1">
    <location>
        <begin position="176"/>
        <end position="193"/>
    </location>
</feature>
<feature type="transmembrane region" description="Helical" evidence="1">
    <location>
        <begin position="257"/>
        <end position="278"/>
    </location>
</feature>
<name>A0ABT8LEX5_9BACT</name>
<proteinExistence type="predicted"/>
<sequence length="1109" mass="128147">MTSLRNIAIIARYEAKILWRNWFFRIFALAIIIILIFFNIGVFSSISNNRWFQRAISSGIPYANMIFLNVVQVAVLIFLATGIIKNNKKLDTNEVFYVKPISNADLVLGKALALFKLFFWLNAIILTIALIVNATSIDADINFKAYVYYPLLISFPNVVFTTALAFLMVTIVRNQAVSIILLLGLIAVILIYFRDKYYFLTDYIAFKLPLRSSDITGFSNLYNLILHRVIFLCLAVSFLFVSIFFLNRLPQKKVHKLATATIASIFLIAGASLITHYYDRHNTNELLRQEMITLNGEMADVPNIEIRSCYLDIKHAGHSLEGKAKLEIQNNQIQPLQDLFLVLNPGLKVSKLTLDGQEVSFTRKSHFILFRSQKEMPTSAIKRVEVHYEGVPSEAACYLGISPERYKKSWELFLYNIEKRYAFLQKDYVLLTSESLWYPTATAGYNRLTSGASQHNFTNFKLKVTTREDLLPISQGQVTEAGPGIYEFTPAFPLPQISLVIGNYDKKGIAVDSIDFNLFVHKGNDYFSEYFDQVQDTLALLISDLKNAYEQDQNIKYPFPRLQLVEAPVQFYAFNKTYENHQAYIQPEMVFLPEKGGNIGELDFRRQFKQMNRQAKRNNQLMDDKDKQANVFNNFVKTILTQQKNTSTYYWRSDGNVEVPNYGISPNLYWYQTGVSSKKWPLLNKNLANYLHQDNRYDRDMSRNWRGISLTEDCNNLMQEKDLEEILTSEKNFDKIAKVIELKGEYLFTYFEHLMGKEDFRSFLYDLVHQHSNEIIPYDSLRATIKNHFHLDIEPIVERVYSQGNLPAFIVSGLREYRVLDGDRNRYQVKLMVENVGVADGMIKVDFKYNKGNQANPPTTFDNHFGSSLISKGQKKEISFLLDEKPRRIFINTMISKNIPSVINLSLGQFEMNTRAKPSQGELIVQDEDDAGLKEIIVDNEDQGFSTFSPIQEPYFRKLILENRKERNQKYYGVWRRSATQWRPTTGSSYFGKYIRSAHFTRPGKGEKLAIWQATITEEGYYDVYVYLSGEDGNNAFSQNQSQRKNINYRYHVSHDDGEDEITVDISRAERGWNFIGSFYFSNGTAKVTLSDESENRSVFADAVKWVKQ</sequence>
<feature type="transmembrane region" description="Helical" evidence="1">
    <location>
        <begin position="225"/>
        <end position="245"/>
    </location>
</feature>
<reference evidence="3" key="1">
    <citation type="submission" date="2023-06" db="EMBL/GenBank/DDBJ databases">
        <title>Genomic of Agaribacillus aureum.</title>
        <authorList>
            <person name="Wang G."/>
        </authorList>
    </citation>
    <scope>NUCLEOTIDE SEQUENCE</scope>
    <source>
        <strain evidence="3">BMA12</strain>
    </source>
</reference>
<dbReference type="RefSeq" id="WP_346761668.1">
    <property type="nucleotide sequence ID" value="NZ_JAUJEB010000008.1"/>
</dbReference>
<evidence type="ECO:0000259" key="2">
    <source>
        <dbReference type="Pfam" id="PF25275"/>
    </source>
</evidence>
<dbReference type="InterPro" id="IPR033803">
    <property type="entry name" value="CBD-like_Golvesin-Xly"/>
</dbReference>
<evidence type="ECO:0000256" key="1">
    <source>
        <dbReference type="SAM" id="Phobius"/>
    </source>
</evidence>
<evidence type="ECO:0000313" key="3">
    <source>
        <dbReference type="EMBL" id="MDN5216330.1"/>
    </source>
</evidence>
<feature type="domain" description="Golvesin/Xly CBD-like" evidence="2">
    <location>
        <begin position="979"/>
        <end position="1107"/>
    </location>
</feature>
<gene>
    <name evidence="3" type="ORF">QQ020_29955</name>
</gene>
<feature type="transmembrane region" description="Helical" evidence="1">
    <location>
        <begin position="22"/>
        <end position="46"/>
    </location>
</feature>